<dbReference type="Pfam" id="PF09923">
    <property type="entry name" value="DUF2155"/>
    <property type="match status" value="1"/>
</dbReference>
<dbReference type="AlphaFoldDB" id="A0A5J4L543"/>
<dbReference type="InterPro" id="IPR019225">
    <property type="entry name" value="DUF2155"/>
</dbReference>
<dbReference type="EMBL" id="BLAB01000001">
    <property type="protein sequence ID" value="GER94753.1"/>
    <property type="molecule type" value="Genomic_DNA"/>
</dbReference>
<gene>
    <name evidence="2" type="ORF">A45J_2517</name>
</gene>
<proteinExistence type="predicted"/>
<protein>
    <submittedName>
        <fullName evidence="2">DUF2155 domain-containing protein</fullName>
    </submittedName>
</protein>
<dbReference type="PROSITE" id="PS51257">
    <property type="entry name" value="PROKAR_LIPOPROTEIN"/>
    <property type="match status" value="1"/>
</dbReference>
<evidence type="ECO:0000256" key="1">
    <source>
        <dbReference type="SAM" id="MobiDB-lite"/>
    </source>
</evidence>
<feature type="compositionally biased region" description="Low complexity" evidence="1">
    <location>
        <begin position="35"/>
        <end position="48"/>
    </location>
</feature>
<name>A0A5J4L543_9ZZZZ</name>
<sequence length="174" mass="19319">MKIMKVIAVGFVLLIMVVGCKKKEEQPVPKTPIGQAPMSAPMQPSMSPHGTTGSKVEKKILVPDSVKAKWGKVRFTIEDKTTKKSSEYTVNIGSEFKVPNTNLKIVVGEFLPDFRMDETTITSASDMPNNSAVRVEVFEAGKTIFKGWLYSKFPTIHPFEHERYGITLKEGVKG</sequence>
<organism evidence="2">
    <name type="scientific">hot springs metagenome</name>
    <dbReference type="NCBI Taxonomy" id="433727"/>
    <lineage>
        <taxon>unclassified sequences</taxon>
        <taxon>metagenomes</taxon>
        <taxon>ecological metagenomes</taxon>
    </lineage>
</organism>
<evidence type="ECO:0000313" key="2">
    <source>
        <dbReference type="EMBL" id="GER94753.1"/>
    </source>
</evidence>
<feature type="region of interest" description="Disordered" evidence="1">
    <location>
        <begin position="26"/>
        <end position="54"/>
    </location>
</feature>
<comment type="caution">
    <text evidence="2">The sequence shown here is derived from an EMBL/GenBank/DDBJ whole genome shotgun (WGS) entry which is preliminary data.</text>
</comment>
<reference evidence="2" key="1">
    <citation type="submission" date="2019-10" db="EMBL/GenBank/DDBJ databases">
        <title>Metagenomic sequencing of thiosulfate-disproportionating enrichment culture.</title>
        <authorList>
            <person name="Umezawa K."/>
            <person name="Kojima H."/>
            <person name="Fukui M."/>
        </authorList>
    </citation>
    <scope>NUCLEOTIDE SEQUENCE</scope>
    <source>
        <strain evidence="2">45J</strain>
    </source>
</reference>
<accession>A0A5J4L543</accession>